<keyword evidence="2" id="KW-1185">Reference proteome</keyword>
<evidence type="ECO:0000313" key="1">
    <source>
        <dbReference type="EMBL" id="RIB04121.1"/>
    </source>
</evidence>
<evidence type="ECO:0000313" key="2">
    <source>
        <dbReference type="Proteomes" id="UP000266673"/>
    </source>
</evidence>
<proteinExistence type="predicted"/>
<name>A0A397U376_9GLOM</name>
<reference evidence="1 2" key="1">
    <citation type="submission" date="2018-06" db="EMBL/GenBank/DDBJ databases">
        <title>Comparative genomics reveals the genomic features of Rhizophagus irregularis, R. cerebriforme, R. diaphanum and Gigaspora rosea, and their symbiotic lifestyle signature.</title>
        <authorList>
            <person name="Morin E."/>
            <person name="San Clemente H."/>
            <person name="Chen E.C.H."/>
            <person name="De La Providencia I."/>
            <person name="Hainaut M."/>
            <person name="Kuo A."/>
            <person name="Kohler A."/>
            <person name="Murat C."/>
            <person name="Tang N."/>
            <person name="Roy S."/>
            <person name="Loubradou J."/>
            <person name="Henrissat B."/>
            <person name="Grigoriev I.V."/>
            <person name="Corradi N."/>
            <person name="Roux C."/>
            <person name="Martin F.M."/>
        </authorList>
    </citation>
    <scope>NUCLEOTIDE SEQUENCE [LARGE SCALE GENOMIC DNA]</scope>
    <source>
        <strain evidence="1 2">DAOM 194757</strain>
    </source>
</reference>
<protein>
    <submittedName>
        <fullName evidence="1">Uncharacterized protein</fullName>
    </submittedName>
</protein>
<sequence>MRNPGYRSTNPAWFPSPKIIEREQKKEILKITRSLEALLKLNVHCLRKGPLTTRRRCDLKRELQKTIDQLKELLNDIKISTVREEANKDIISVLDIFNHLSPNQ</sequence>
<accession>A0A397U376</accession>
<dbReference type="Proteomes" id="UP000266673">
    <property type="component" value="Unassembled WGS sequence"/>
</dbReference>
<dbReference type="EMBL" id="QKWP01002248">
    <property type="protein sequence ID" value="RIB04121.1"/>
    <property type="molecule type" value="Genomic_DNA"/>
</dbReference>
<dbReference type="AlphaFoldDB" id="A0A397U376"/>
<organism evidence="1 2">
    <name type="scientific">Gigaspora rosea</name>
    <dbReference type="NCBI Taxonomy" id="44941"/>
    <lineage>
        <taxon>Eukaryota</taxon>
        <taxon>Fungi</taxon>
        <taxon>Fungi incertae sedis</taxon>
        <taxon>Mucoromycota</taxon>
        <taxon>Glomeromycotina</taxon>
        <taxon>Glomeromycetes</taxon>
        <taxon>Diversisporales</taxon>
        <taxon>Gigasporaceae</taxon>
        <taxon>Gigaspora</taxon>
    </lineage>
</organism>
<gene>
    <name evidence="1" type="ORF">C2G38_2223200</name>
</gene>
<comment type="caution">
    <text evidence="1">The sequence shown here is derived from an EMBL/GenBank/DDBJ whole genome shotgun (WGS) entry which is preliminary data.</text>
</comment>